<evidence type="ECO:0000256" key="4">
    <source>
        <dbReference type="ARBA" id="ARBA00023004"/>
    </source>
</evidence>
<dbReference type="EMBL" id="BEXT01000001">
    <property type="protein sequence ID" value="GBC62593.1"/>
    <property type="molecule type" value="Genomic_DNA"/>
</dbReference>
<gene>
    <name evidence="7" type="ORF">DENIS_3565</name>
</gene>
<dbReference type="RefSeq" id="WP_124329754.1">
    <property type="nucleotide sequence ID" value="NZ_BEXT01000001.1"/>
</dbReference>
<dbReference type="InterPro" id="IPR006638">
    <property type="entry name" value="Elp3/MiaA/NifB-like_rSAM"/>
</dbReference>
<keyword evidence="2" id="KW-0949">S-adenosyl-L-methionine</keyword>
<dbReference type="Pfam" id="PF04055">
    <property type="entry name" value="Radical_SAM"/>
    <property type="match status" value="1"/>
</dbReference>
<dbReference type="SFLD" id="SFLDS00029">
    <property type="entry name" value="Radical_SAM"/>
    <property type="match status" value="1"/>
</dbReference>
<reference evidence="8" key="2">
    <citation type="submission" date="2019-01" db="EMBL/GenBank/DDBJ databases">
        <title>Genome sequence of Desulfonema ishimotonii strain Tokyo 01.</title>
        <authorList>
            <person name="Fukui M."/>
        </authorList>
    </citation>
    <scope>NUCLEOTIDE SEQUENCE [LARGE SCALE GENOMIC DNA]</scope>
    <source>
        <strain evidence="8">Tokyo 01</strain>
    </source>
</reference>
<evidence type="ECO:0000256" key="1">
    <source>
        <dbReference type="ARBA" id="ARBA00001966"/>
    </source>
</evidence>
<dbReference type="GO" id="GO:0003824">
    <property type="term" value="F:catalytic activity"/>
    <property type="evidence" value="ECO:0007669"/>
    <property type="project" value="InterPro"/>
</dbReference>
<dbReference type="GO" id="GO:0051536">
    <property type="term" value="F:iron-sulfur cluster binding"/>
    <property type="evidence" value="ECO:0007669"/>
    <property type="project" value="UniProtKB-KW"/>
</dbReference>
<dbReference type="CDD" id="cd01335">
    <property type="entry name" value="Radical_SAM"/>
    <property type="match status" value="1"/>
</dbReference>
<evidence type="ECO:0000313" key="8">
    <source>
        <dbReference type="Proteomes" id="UP000288096"/>
    </source>
</evidence>
<dbReference type="Proteomes" id="UP000288096">
    <property type="component" value="Unassembled WGS sequence"/>
</dbReference>
<dbReference type="SFLD" id="SFLDG01095">
    <property type="entry name" value="Uncharacterised_Radical_SAM_Su"/>
    <property type="match status" value="1"/>
</dbReference>
<dbReference type="InterPro" id="IPR007197">
    <property type="entry name" value="rSAM"/>
</dbReference>
<keyword evidence="4" id="KW-0408">Iron</keyword>
<dbReference type="Gene3D" id="3.20.20.70">
    <property type="entry name" value="Aldolase class I"/>
    <property type="match status" value="1"/>
</dbReference>
<dbReference type="PANTHER" id="PTHR43409:SF4">
    <property type="entry name" value="RADICAL SAM SUPERFAMILY PROTEIN"/>
    <property type="match status" value="1"/>
</dbReference>
<evidence type="ECO:0000259" key="6">
    <source>
        <dbReference type="PROSITE" id="PS51918"/>
    </source>
</evidence>
<evidence type="ECO:0000256" key="3">
    <source>
        <dbReference type="ARBA" id="ARBA00022723"/>
    </source>
</evidence>
<keyword evidence="5" id="KW-0411">Iron-sulfur</keyword>
<feature type="domain" description="Radical SAM core" evidence="6">
    <location>
        <begin position="11"/>
        <end position="246"/>
    </location>
</feature>
<dbReference type="GO" id="GO:0046872">
    <property type="term" value="F:metal ion binding"/>
    <property type="evidence" value="ECO:0007669"/>
    <property type="project" value="UniProtKB-KW"/>
</dbReference>
<dbReference type="AlphaFoldDB" id="A0A401G085"/>
<organism evidence="7 8">
    <name type="scientific">Desulfonema ishimotonii</name>
    <dbReference type="NCBI Taxonomy" id="45657"/>
    <lineage>
        <taxon>Bacteria</taxon>
        <taxon>Pseudomonadati</taxon>
        <taxon>Thermodesulfobacteriota</taxon>
        <taxon>Desulfobacteria</taxon>
        <taxon>Desulfobacterales</taxon>
        <taxon>Desulfococcaceae</taxon>
        <taxon>Desulfonema</taxon>
    </lineage>
</organism>
<dbReference type="InterPro" id="IPR051198">
    <property type="entry name" value="BchE-like"/>
</dbReference>
<protein>
    <submittedName>
        <fullName evidence="7">Radical SAM protein</fullName>
    </submittedName>
</protein>
<keyword evidence="8" id="KW-1185">Reference proteome</keyword>
<evidence type="ECO:0000256" key="5">
    <source>
        <dbReference type="ARBA" id="ARBA00023014"/>
    </source>
</evidence>
<dbReference type="PANTHER" id="PTHR43409">
    <property type="entry name" value="ANAEROBIC MAGNESIUM-PROTOPORPHYRIN IX MONOMETHYL ESTER CYCLASE-RELATED"/>
    <property type="match status" value="1"/>
</dbReference>
<proteinExistence type="predicted"/>
<dbReference type="InterPro" id="IPR013785">
    <property type="entry name" value="Aldolase_TIM"/>
</dbReference>
<dbReference type="SUPFAM" id="SSF102114">
    <property type="entry name" value="Radical SAM enzymes"/>
    <property type="match status" value="1"/>
</dbReference>
<sequence length="291" mass="32427">MHYENPERMIRPPSEAHSILLQATVGCSHNKCTFCGAYKGLRFKIKPEETVMADIAWAAEHFRHVRRLFICDGDALIIPQKRLLKILTEIEKQLPWVTRVGVYANTKGIGLKSDAELRELRDHGLKIAYMGLESGDDVTLGAVRKGADAEKMIRMGRKIRAAGVRLSVTVLLGLAGKERSQIHAEETGRVLSAIDPEYVGALSLMLIPGTPMHDDCAAGKFELIDPDGMLMELRTMIAHTDMSQGLFHANHASNYLPIKARLPRDKAKTLDMIDQALAGKIRLKPEWMRAL</sequence>
<dbReference type="InterPro" id="IPR058240">
    <property type="entry name" value="rSAM_sf"/>
</dbReference>
<evidence type="ECO:0000313" key="7">
    <source>
        <dbReference type="EMBL" id="GBC62593.1"/>
    </source>
</evidence>
<dbReference type="SMART" id="SM00729">
    <property type="entry name" value="Elp3"/>
    <property type="match status" value="1"/>
</dbReference>
<name>A0A401G085_9BACT</name>
<comment type="cofactor">
    <cofactor evidence="1">
        <name>[4Fe-4S] cluster</name>
        <dbReference type="ChEBI" id="CHEBI:49883"/>
    </cofactor>
</comment>
<comment type="caution">
    <text evidence="7">The sequence shown here is derived from an EMBL/GenBank/DDBJ whole genome shotgun (WGS) entry which is preliminary data.</text>
</comment>
<dbReference type="SFLD" id="SFLDG01082">
    <property type="entry name" value="B12-binding_domain_containing"/>
    <property type="match status" value="1"/>
</dbReference>
<dbReference type="PROSITE" id="PS51918">
    <property type="entry name" value="RADICAL_SAM"/>
    <property type="match status" value="1"/>
</dbReference>
<dbReference type="OrthoDB" id="5470216at2"/>
<keyword evidence="3" id="KW-0479">Metal-binding</keyword>
<accession>A0A401G085</accession>
<evidence type="ECO:0000256" key="2">
    <source>
        <dbReference type="ARBA" id="ARBA00022691"/>
    </source>
</evidence>
<reference evidence="8" key="1">
    <citation type="submission" date="2017-11" db="EMBL/GenBank/DDBJ databases">
        <authorList>
            <person name="Watanabe M."/>
            <person name="Kojima H."/>
        </authorList>
    </citation>
    <scope>NUCLEOTIDE SEQUENCE [LARGE SCALE GENOMIC DNA]</scope>
    <source>
        <strain evidence="8">Tokyo 01</strain>
    </source>
</reference>